<dbReference type="PROSITE" id="PS50925">
    <property type="entry name" value="BLUF"/>
    <property type="match status" value="1"/>
</dbReference>
<protein>
    <recommendedName>
        <fullName evidence="1">BLUF domain-containing protein</fullName>
    </recommendedName>
</protein>
<dbReference type="OrthoDB" id="1122028at2"/>
<name>L8JX15_9BACT</name>
<sequence>MLSQLVYVSLRTSSCTEEEIQKILASCKRNNHDDDITGVLLYSKTHFVQYLEGAYKKIIALYDKIKEDQRHKNVVMITSGKLDSRIFPSWQMGARNFDGNDFDFKTQLAPNEREEFRSILSGNKHDANKTVDLMRKFFK</sequence>
<comment type="caution">
    <text evidence="2">The sequence shown here is derived from an EMBL/GenBank/DDBJ whole genome shotgun (WGS) entry which is preliminary data.</text>
</comment>
<dbReference type="Gene3D" id="3.30.70.100">
    <property type="match status" value="1"/>
</dbReference>
<accession>L8JX15</accession>
<organism evidence="2 3">
    <name type="scientific">Fulvivirga imtechensis AK7</name>
    <dbReference type="NCBI Taxonomy" id="1237149"/>
    <lineage>
        <taxon>Bacteria</taxon>
        <taxon>Pseudomonadati</taxon>
        <taxon>Bacteroidota</taxon>
        <taxon>Cytophagia</taxon>
        <taxon>Cytophagales</taxon>
        <taxon>Fulvivirgaceae</taxon>
        <taxon>Fulvivirga</taxon>
    </lineage>
</organism>
<proteinExistence type="predicted"/>
<keyword evidence="3" id="KW-1185">Reference proteome</keyword>
<dbReference type="Pfam" id="PF04940">
    <property type="entry name" value="BLUF"/>
    <property type="match status" value="1"/>
</dbReference>
<reference evidence="2 3" key="1">
    <citation type="submission" date="2012-12" db="EMBL/GenBank/DDBJ databases">
        <title>Genome assembly of Fulvivirga imtechensis AK7.</title>
        <authorList>
            <person name="Nupur N."/>
            <person name="Khatri I."/>
            <person name="Kumar R."/>
            <person name="Subramanian S."/>
            <person name="Pinnaka A."/>
        </authorList>
    </citation>
    <scope>NUCLEOTIDE SEQUENCE [LARGE SCALE GENOMIC DNA]</scope>
    <source>
        <strain evidence="2 3">AK7</strain>
    </source>
</reference>
<dbReference type="Proteomes" id="UP000011135">
    <property type="component" value="Unassembled WGS sequence"/>
</dbReference>
<evidence type="ECO:0000259" key="1">
    <source>
        <dbReference type="PROSITE" id="PS50925"/>
    </source>
</evidence>
<dbReference type="eggNOG" id="COG5001">
    <property type="taxonomic scope" value="Bacteria"/>
</dbReference>
<evidence type="ECO:0000313" key="3">
    <source>
        <dbReference type="Proteomes" id="UP000011135"/>
    </source>
</evidence>
<feature type="domain" description="BLUF" evidence="1">
    <location>
        <begin position="2"/>
        <end position="93"/>
    </location>
</feature>
<dbReference type="STRING" id="1237149.C900_04172"/>
<dbReference type="InterPro" id="IPR036046">
    <property type="entry name" value="Acylphosphatase-like_dom_sf"/>
</dbReference>
<dbReference type="EMBL" id="AMZN01000006">
    <property type="protein sequence ID" value="ELR73320.1"/>
    <property type="molecule type" value="Genomic_DNA"/>
</dbReference>
<dbReference type="RefSeq" id="WP_009577900.1">
    <property type="nucleotide sequence ID" value="NZ_AMZN01000006.1"/>
</dbReference>
<dbReference type="GO" id="GO:0071949">
    <property type="term" value="F:FAD binding"/>
    <property type="evidence" value="ECO:0007669"/>
    <property type="project" value="InterPro"/>
</dbReference>
<dbReference type="InterPro" id="IPR007024">
    <property type="entry name" value="BLUF_domain"/>
</dbReference>
<gene>
    <name evidence="2" type="ORF">C900_04172</name>
</gene>
<evidence type="ECO:0000313" key="2">
    <source>
        <dbReference type="EMBL" id="ELR73320.1"/>
    </source>
</evidence>
<dbReference type="SMART" id="SM01034">
    <property type="entry name" value="BLUF"/>
    <property type="match status" value="1"/>
</dbReference>
<dbReference type="SUPFAM" id="SSF54975">
    <property type="entry name" value="Acylphosphatase/BLUF domain-like"/>
    <property type="match status" value="1"/>
</dbReference>
<dbReference type="GO" id="GO:0009882">
    <property type="term" value="F:blue light photoreceptor activity"/>
    <property type="evidence" value="ECO:0007669"/>
    <property type="project" value="InterPro"/>
</dbReference>
<dbReference type="AlphaFoldDB" id="L8JX15"/>